<keyword evidence="3" id="KW-1185">Reference proteome</keyword>
<feature type="chain" id="PRO_5038010938" evidence="1">
    <location>
        <begin position="27"/>
        <end position="158"/>
    </location>
</feature>
<sequence>MAPPHLARFFLLAAALIGCLTLTACGGNPPSEPPATDKQSSTAVIALYCGSERIDPGNLAAGDARRCFVEAVAAGQAATLTSTATTTEGDPIVYSLSSDPNGTITVIQDTSQDRFRGVGTPDRVRYVCTSIDDTRETRPHRADVITARLHGCTTPEPL</sequence>
<evidence type="ECO:0000313" key="2">
    <source>
        <dbReference type="EMBL" id="MBL7627935.1"/>
    </source>
</evidence>
<dbReference type="AlphaFoldDB" id="A0A937RCJ3"/>
<dbReference type="Proteomes" id="UP000604475">
    <property type="component" value="Unassembled WGS sequence"/>
</dbReference>
<name>A0A937RCJ3_9ACTN</name>
<feature type="signal peptide" evidence="1">
    <location>
        <begin position="1"/>
        <end position="26"/>
    </location>
</feature>
<evidence type="ECO:0000313" key="3">
    <source>
        <dbReference type="Proteomes" id="UP000604475"/>
    </source>
</evidence>
<protein>
    <submittedName>
        <fullName evidence="2">DUF4362 domain-containing protein</fullName>
    </submittedName>
</protein>
<reference evidence="2" key="1">
    <citation type="submission" date="2020-12" db="EMBL/GenBank/DDBJ databases">
        <title>Genomic characterization of non-nitrogen-fixing Frankia strains.</title>
        <authorList>
            <person name="Carlos-Shanley C."/>
            <person name="Guerra T."/>
            <person name="Hahn D."/>
        </authorList>
    </citation>
    <scope>NUCLEOTIDE SEQUENCE</scope>
    <source>
        <strain evidence="2">CN6</strain>
    </source>
</reference>
<evidence type="ECO:0000256" key="1">
    <source>
        <dbReference type="SAM" id="SignalP"/>
    </source>
</evidence>
<gene>
    <name evidence="2" type="ORF">I7412_12260</name>
</gene>
<comment type="caution">
    <text evidence="2">The sequence shown here is derived from an EMBL/GenBank/DDBJ whole genome shotgun (WGS) entry which is preliminary data.</text>
</comment>
<accession>A0A937RCJ3</accession>
<keyword evidence="1" id="KW-0732">Signal</keyword>
<proteinExistence type="predicted"/>
<organism evidence="2 3">
    <name type="scientific">Frankia nepalensis</name>
    <dbReference type="NCBI Taxonomy" id="1836974"/>
    <lineage>
        <taxon>Bacteria</taxon>
        <taxon>Bacillati</taxon>
        <taxon>Actinomycetota</taxon>
        <taxon>Actinomycetes</taxon>
        <taxon>Frankiales</taxon>
        <taxon>Frankiaceae</taxon>
        <taxon>Frankia</taxon>
    </lineage>
</organism>
<dbReference type="EMBL" id="JAEACQ010000165">
    <property type="protein sequence ID" value="MBL7627935.1"/>
    <property type="molecule type" value="Genomic_DNA"/>
</dbReference>
<dbReference type="RefSeq" id="WP_203000261.1">
    <property type="nucleotide sequence ID" value="NZ_JADWYU010000133.1"/>
</dbReference>